<proteinExistence type="predicted"/>
<name>V4LTN2_EUTSA</name>
<dbReference type="EMBL" id="KI517435">
    <property type="protein sequence ID" value="ESQ45857.1"/>
    <property type="molecule type" value="Genomic_DNA"/>
</dbReference>
<organism evidence="2 3">
    <name type="scientific">Eutrema salsugineum</name>
    <name type="common">Saltwater cress</name>
    <name type="synonym">Sisymbrium salsugineum</name>
    <dbReference type="NCBI Taxonomy" id="72664"/>
    <lineage>
        <taxon>Eukaryota</taxon>
        <taxon>Viridiplantae</taxon>
        <taxon>Streptophyta</taxon>
        <taxon>Embryophyta</taxon>
        <taxon>Tracheophyta</taxon>
        <taxon>Spermatophyta</taxon>
        <taxon>Magnoliopsida</taxon>
        <taxon>eudicotyledons</taxon>
        <taxon>Gunneridae</taxon>
        <taxon>Pentapetalae</taxon>
        <taxon>rosids</taxon>
        <taxon>malvids</taxon>
        <taxon>Brassicales</taxon>
        <taxon>Brassicaceae</taxon>
        <taxon>Eutremeae</taxon>
        <taxon>Eutrema</taxon>
    </lineage>
</organism>
<dbReference type="AlphaFoldDB" id="V4LTN2"/>
<feature type="compositionally biased region" description="Basic residues" evidence="1">
    <location>
        <begin position="9"/>
        <end position="19"/>
    </location>
</feature>
<dbReference type="KEGG" id="eus:EUTSA_v10010847mg"/>
<evidence type="ECO:0000313" key="3">
    <source>
        <dbReference type="Proteomes" id="UP000030689"/>
    </source>
</evidence>
<gene>
    <name evidence="2" type="ORF">EUTSA_v10010847mg</name>
</gene>
<dbReference type="Gramene" id="ESQ45857">
    <property type="protein sequence ID" value="ESQ45857"/>
    <property type="gene ID" value="EUTSA_v10010847mg"/>
</dbReference>
<sequence>MDNPILSPHSRKASRHRKFGNPLSSRSIVRSIGHNRRRVAYCEEISRFTGEIVENRQENCQKMSAIKPLRNRFFNRLSNGHF</sequence>
<keyword evidence="3" id="KW-1185">Reference proteome</keyword>
<evidence type="ECO:0000313" key="2">
    <source>
        <dbReference type="EMBL" id="ESQ45857.1"/>
    </source>
</evidence>
<accession>V4LTN2</accession>
<reference evidence="2 3" key="1">
    <citation type="journal article" date="2013" name="Front. Plant Sci.">
        <title>The Reference Genome of the Halophytic Plant Eutrema salsugineum.</title>
        <authorList>
            <person name="Yang R."/>
            <person name="Jarvis D.E."/>
            <person name="Chen H."/>
            <person name="Beilstein M.A."/>
            <person name="Grimwood J."/>
            <person name="Jenkins J."/>
            <person name="Shu S."/>
            <person name="Prochnik S."/>
            <person name="Xin M."/>
            <person name="Ma C."/>
            <person name="Schmutz J."/>
            <person name="Wing R.A."/>
            <person name="Mitchell-Olds T."/>
            <person name="Schumaker K.S."/>
            <person name="Wang X."/>
        </authorList>
    </citation>
    <scope>NUCLEOTIDE SEQUENCE [LARGE SCALE GENOMIC DNA]</scope>
</reference>
<dbReference type="Proteomes" id="UP000030689">
    <property type="component" value="Unassembled WGS sequence"/>
</dbReference>
<feature type="region of interest" description="Disordered" evidence="1">
    <location>
        <begin position="1"/>
        <end position="24"/>
    </location>
</feature>
<protein>
    <submittedName>
        <fullName evidence="2">Uncharacterized protein</fullName>
    </submittedName>
</protein>
<evidence type="ECO:0000256" key="1">
    <source>
        <dbReference type="SAM" id="MobiDB-lite"/>
    </source>
</evidence>